<dbReference type="Pfam" id="PF00698">
    <property type="entry name" value="Acyl_transf_1"/>
    <property type="match status" value="1"/>
</dbReference>
<evidence type="ECO:0000256" key="17">
    <source>
        <dbReference type="ARBA" id="ARBA00022990"/>
    </source>
</evidence>
<dbReference type="EC" id="1.3.1.39" evidence="2"/>
<dbReference type="InterPro" id="IPR057326">
    <property type="entry name" value="KR_dom"/>
</dbReference>
<comment type="catalytic activity">
    <reaction evidence="33">
        <text>acetyl-CoA + n malonyl-CoA + 2n NADPH + 2n H(+) = a long-chain fatty acid + (n+1) CoA + n CO2 + 2n NADP(+).</text>
        <dbReference type="EC" id="2.3.1.85"/>
    </reaction>
</comment>
<dbReference type="InterPro" id="IPR014031">
    <property type="entry name" value="Ketoacyl_synth_C"/>
</dbReference>
<evidence type="ECO:0000256" key="45">
    <source>
        <dbReference type="ARBA" id="ARBA00048051"/>
    </source>
</evidence>
<feature type="domain" description="Carrier" evidence="66">
    <location>
        <begin position="2129"/>
        <end position="2206"/>
    </location>
</feature>
<comment type="catalytic activity">
    <reaction evidence="53">
        <text>hexadecanoyl-[ACP] + H2O = hexadecanoate + holo-[ACP] + H(+)</text>
        <dbReference type="Rhea" id="RHEA:41932"/>
        <dbReference type="Rhea" id="RHEA-COMP:9652"/>
        <dbReference type="Rhea" id="RHEA-COMP:9685"/>
        <dbReference type="ChEBI" id="CHEBI:7896"/>
        <dbReference type="ChEBI" id="CHEBI:15377"/>
        <dbReference type="ChEBI" id="CHEBI:15378"/>
        <dbReference type="ChEBI" id="CHEBI:64479"/>
        <dbReference type="ChEBI" id="CHEBI:78483"/>
        <dbReference type="EC" id="3.1.2.14"/>
    </reaction>
    <physiologicalReaction direction="left-to-right" evidence="53">
        <dbReference type="Rhea" id="RHEA:41933"/>
    </physiologicalReaction>
</comment>
<keyword evidence="70" id="KW-1185">Reference proteome</keyword>
<dbReference type="FunFam" id="3.40.366.10:FF:000005">
    <property type="entry name" value="Fatty acid synthase"/>
    <property type="match status" value="1"/>
</dbReference>
<dbReference type="EC" id="3.1.2.14" evidence="3"/>
<evidence type="ECO:0000256" key="2">
    <source>
        <dbReference type="ARBA" id="ARBA00012004"/>
    </source>
</evidence>
<dbReference type="SUPFAM" id="SSF51735">
    <property type="entry name" value="NAD(P)-binding Rossmann-fold domains"/>
    <property type="match status" value="2"/>
</dbReference>
<dbReference type="Gene3D" id="3.40.47.10">
    <property type="match status" value="1"/>
</dbReference>
<evidence type="ECO:0000256" key="4">
    <source>
        <dbReference type="ARBA" id="ARBA00012873"/>
    </source>
</evidence>
<evidence type="ECO:0000256" key="58">
    <source>
        <dbReference type="ARBA" id="ARBA00049263"/>
    </source>
</evidence>
<dbReference type="Gene3D" id="3.40.50.1820">
    <property type="entry name" value="alpha/beta hydrolase"/>
    <property type="match status" value="1"/>
</dbReference>
<evidence type="ECO:0000256" key="31">
    <source>
        <dbReference type="ARBA" id="ARBA00023402"/>
    </source>
</evidence>
<keyword evidence="10" id="KW-0597">Phosphoprotein</keyword>
<keyword evidence="21" id="KW-0275">Fatty acid biosynthesis</keyword>
<keyword evidence="20" id="KW-0443">Lipid metabolism</keyword>
<keyword evidence="15" id="KW-0521">NADP</keyword>
<comment type="pathway">
    <text evidence="1">Lipid metabolism.</text>
</comment>
<dbReference type="SMART" id="SM00826">
    <property type="entry name" value="PKS_DH"/>
    <property type="match status" value="1"/>
</dbReference>
<comment type="catalytic activity">
    <reaction evidence="23">
        <text>(3R)-hydroxyoctanoyl-[ACP] = (2E)-octenoyl-[ACP] + H2O</text>
        <dbReference type="Rhea" id="RHEA:41844"/>
        <dbReference type="Rhea" id="RHEA-COMP:9634"/>
        <dbReference type="Rhea" id="RHEA-COMP:9635"/>
        <dbReference type="ChEBI" id="CHEBI:15377"/>
        <dbReference type="ChEBI" id="CHEBI:78461"/>
        <dbReference type="ChEBI" id="CHEBI:78462"/>
    </reaction>
    <physiologicalReaction direction="left-to-right" evidence="23">
        <dbReference type="Rhea" id="RHEA:41845"/>
    </physiologicalReaction>
</comment>
<evidence type="ECO:0000256" key="33">
    <source>
        <dbReference type="ARBA" id="ARBA00044883"/>
    </source>
</evidence>
<comment type="catalytic activity">
    <reaction evidence="26">
        <text>(3R)-hydroxydecanoyl-[ACP] = (2E)-decenoyl-[ACP] + H2O</text>
        <dbReference type="Rhea" id="RHEA:41860"/>
        <dbReference type="Rhea" id="RHEA-COMP:9638"/>
        <dbReference type="Rhea" id="RHEA-COMP:9639"/>
        <dbReference type="ChEBI" id="CHEBI:15377"/>
        <dbReference type="ChEBI" id="CHEBI:78466"/>
        <dbReference type="ChEBI" id="CHEBI:78467"/>
    </reaction>
    <physiologicalReaction direction="left-to-right" evidence="26">
        <dbReference type="Rhea" id="RHEA:41861"/>
    </physiologicalReaction>
</comment>
<evidence type="ECO:0000256" key="65">
    <source>
        <dbReference type="SAM" id="MobiDB-lite"/>
    </source>
</evidence>
<dbReference type="InterPro" id="IPR014030">
    <property type="entry name" value="Ketoacyl_synth_N"/>
</dbReference>
<evidence type="ECO:0000256" key="47">
    <source>
        <dbReference type="ARBA" id="ARBA00048289"/>
    </source>
</evidence>
<keyword evidence="22" id="KW-0511">Multifunctional enzyme</keyword>
<comment type="catalytic activity">
    <reaction evidence="55">
        <text>(2E)-octadecenoyl-[ACP] + NADPH + H(+) = octadecanoyl-[ACP] + NADP(+)</text>
        <dbReference type="Rhea" id="RHEA:41928"/>
        <dbReference type="Rhea" id="RHEA-COMP:9655"/>
        <dbReference type="Rhea" id="RHEA-COMP:9656"/>
        <dbReference type="ChEBI" id="CHEBI:15378"/>
        <dbReference type="ChEBI" id="CHEBI:57783"/>
        <dbReference type="ChEBI" id="CHEBI:58349"/>
        <dbReference type="ChEBI" id="CHEBI:78489"/>
        <dbReference type="ChEBI" id="CHEBI:78495"/>
    </reaction>
    <physiologicalReaction direction="left-to-right" evidence="55">
        <dbReference type="Rhea" id="RHEA:41929"/>
    </physiologicalReaction>
</comment>
<reference evidence="69 70" key="1">
    <citation type="submission" date="2015-08" db="EMBL/GenBank/DDBJ databases">
        <title>Ancestral chromatin configuration constrains chromatin evolution on differentiating sex chromosomes in Drosophila.</title>
        <authorList>
            <person name="Zhou Q."/>
            <person name="Bachtrog D."/>
        </authorList>
    </citation>
    <scope>NUCLEOTIDE SEQUENCE [LARGE SCALE GENOMIC DNA]</scope>
    <source>
        <tissue evidence="69">Whole larvae</tissue>
    </source>
</reference>
<evidence type="ECO:0000256" key="25">
    <source>
        <dbReference type="ARBA" id="ARBA00023373"/>
    </source>
</evidence>
<comment type="catalytic activity">
    <reaction evidence="29">
        <text>(3R)-hydroxyoctadecanoyl-[ACP] = (2E)-octadecenoyl-[ACP] + H2O</text>
        <dbReference type="Rhea" id="RHEA:41924"/>
        <dbReference type="Rhea" id="RHEA-COMP:9654"/>
        <dbReference type="Rhea" id="RHEA-COMP:9655"/>
        <dbReference type="ChEBI" id="CHEBI:15377"/>
        <dbReference type="ChEBI" id="CHEBI:78488"/>
        <dbReference type="ChEBI" id="CHEBI:78489"/>
    </reaction>
    <physiologicalReaction direction="left-to-right" evidence="29">
        <dbReference type="Rhea" id="RHEA:41925"/>
    </physiologicalReaction>
</comment>
<evidence type="ECO:0000256" key="34">
    <source>
        <dbReference type="ARBA" id="ARBA00047300"/>
    </source>
</evidence>
<evidence type="ECO:0000256" key="8">
    <source>
        <dbReference type="ARBA" id="ARBA00022450"/>
    </source>
</evidence>
<comment type="catalytic activity">
    <reaction evidence="43">
        <text>3-oxobutanoyl-[ACP] + NADPH + H(+) = (3R)-hydroxybutanoyl-[ACP] + NADP(+)</text>
        <dbReference type="Rhea" id="RHEA:41804"/>
        <dbReference type="Rhea" id="RHEA-COMP:9625"/>
        <dbReference type="Rhea" id="RHEA-COMP:9626"/>
        <dbReference type="ChEBI" id="CHEBI:15378"/>
        <dbReference type="ChEBI" id="CHEBI:57783"/>
        <dbReference type="ChEBI" id="CHEBI:58349"/>
        <dbReference type="ChEBI" id="CHEBI:78450"/>
        <dbReference type="ChEBI" id="CHEBI:78451"/>
    </reaction>
    <physiologicalReaction direction="left-to-right" evidence="43">
        <dbReference type="Rhea" id="RHEA:41805"/>
    </physiologicalReaction>
</comment>
<evidence type="ECO:0000259" key="66">
    <source>
        <dbReference type="PROSITE" id="PS50075"/>
    </source>
</evidence>
<dbReference type="Pfam" id="PF00550">
    <property type="entry name" value="PP-binding"/>
    <property type="match status" value="1"/>
</dbReference>
<comment type="catalytic activity">
    <reaction evidence="61">
        <text>butanoyl-[ACP] + malonyl-[ACP] + H(+) = 3-oxohexanoyl-[ACP] + holo-[ACP] + CO2</text>
        <dbReference type="Rhea" id="RHEA:41820"/>
        <dbReference type="Rhea" id="RHEA-COMP:9623"/>
        <dbReference type="Rhea" id="RHEA-COMP:9628"/>
        <dbReference type="Rhea" id="RHEA-COMP:9629"/>
        <dbReference type="Rhea" id="RHEA-COMP:9685"/>
        <dbReference type="ChEBI" id="CHEBI:15378"/>
        <dbReference type="ChEBI" id="CHEBI:16526"/>
        <dbReference type="ChEBI" id="CHEBI:64479"/>
        <dbReference type="ChEBI" id="CHEBI:78449"/>
        <dbReference type="ChEBI" id="CHEBI:78454"/>
        <dbReference type="ChEBI" id="CHEBI:78456"/>
    </reaction>
    <physiologicalReaction direction="left-to-right" evidence="61">
        <dbReference type="Rhea" id="RHEA:41821"/>
    </physiologicalReaction>
</comment>
<dbReference type="SUPFAM" id="SSF47336">
    <property type="entry name" value="ACP-like"/>
    <property type="match status" value="1"/>
</dbReference>
<dbReference type="InterPro" id="IPR036736">
    <property type="entry name" value="ACP-like_sf"/>
</dbReference>
<evidence type="ECO:0000256" key="7">
    <source>
        <dbReference type="ARBA" id="ARBA00018769"/>
    </source>
</evidence>
<dbReference type="InterPro" id="IPR013968">
    <property type="entry name" value="PKS_KR"/>
</dbReference>
<evidence type="ECO:0000256" key="9">
    <source>
        <dbReference type="ARBA" id="ARBA00022516"/>
    </source>
</evidence>
<dbReference type="EC" id="2.3.1.85" evidence="4"/>
<comment type="catalytic activity">
    <reaction evidence="24">
        <text>(3R)-hydroxydodecanoyl-[ACP] = (2E)-dodecenoyl-[ACP] + H2O</text>
        <dbReference type="Rhea" id="RHEA:41876"/>
        <dbReference type="Rhea" id="RHEA-COMP:9642"/>
        <dbReference type="Rhea" id="RHEA-COMP:9643"/>
        <dbReference type="ChEBI" id="CHEBI:15377"/>
        <dbReference type="ChEBI" id="CHEBI:78470"/>
        <dbReference type="ChEBI" id="CHEBI:78472"/>
    </reaction>
    <physiologicalReaction direction="left-to-right" evidence="24">
        <dbReference type="Rhea" id="RHEA:41877"/>
    </physiologicalReaction>
</comment>
<dbReference type="InterPro" id="IPR042104">
    <property type="entry name" value="PKS_dehydratase_sf"/>
</dbReference>
<comment type="catalytic activity">
    <reaction evidence="25">
        <text>(3R)-hydroxyhexanoyl-[ACP] = (2E)-hexenoyl-[ACP] + H2O</text>
        <dbReference type="Rhea" id="RHEA:41828"/>
        <dbReference type="Rhea" id="RHEA-COMP:9630"/>
        <dbReference type="Rhea" id="RHEA-COMP:9631"/>
        <dbReference type="ChEBI" id="CHEBI:15377"/>
        <dbReference type="ChEBI" id="CHEBI:78457"/>
        <dbReference type="ChEBI" id="CHEBI:78458"/>
    </reaction>
    <physiologicalReaction direction="left-to-right" evidence="25">
        <dbReference type="Rhea" id="RHEA:41829"/>
    </physiologicalReaction>
</comment>
<keyword evidence="16" id="KW-0663">Pyridoxal phosphate</keyword>
<dbReference type="GO" id="GO:0019171">
    <property type="term" value="F:(3R)-hydroxyacyl-[acyl-carrier-protein] dehydratase activity"/>
    <property type="evidence" value="ECO:0007669"/>
    <property type="project" value="UniProtKB-EC"/>
</dbReference>
<evidence type="ECO:0000256" key="29">
    <source>
        <dbReference type="ARBA" id="ARBA00023399"/>
    </source>
</evidence>
<dbReference type="InterPro" id="IPR049900">
    <property type="entry name" value="PKS_mFAS_DH"/>
</dbReference>
<evidence type="ECO:0000256" key="53">
    <source>
        <dbReference type="ARBA" id="ARBA00048704"/>
    </source>
</evidence>
<comment type="catalytic activity">
    <reaction evidence="30">
        <text>(3R)-hydroxyhexadecanoyl-[ACP] = (2E)-hexadecenoyl-[ACP] + H2O</text>
        <dbReference type="Rhea" id="RHEA:41908"/>
        <dbReference type="Rhea" id="RHEA-COMP:9650"/>
        <dbReference type="Rhea" id="RHEA-COMP:9651"/>
        <dbReference type="ChEBI" id="CHEBI:15377"/>
        <dbReference type="ChEBI" id="CHEBI:78480"/>
        <dbReference type="ChEBI" id="CHEBI:78481"/>
    </reaction>
    <physiologicalReaction direction="left-to-right" evidence="30">
        <dbReference type="Rhea" id="RHEA:41909"/>
    </physiologicalReaction>
</comment>
<comment type="catalytic activity">
    <reaction evidence="62">
        <text>(2E)-decenoyl-[ACP] + NADPH + H(+) = decanoyl-[ACP] + NADP(+)</text>
        <dbReference type="Rhea" id="RHEA:41864"/>
        <dbReference type="Rhea" id="RHEA-COMP:9639"/>
        <dbReference type="Rhea" id="RHEA-COMP:9640"/>
        <dbReference type="ChEBI" id="CHEBI:15378"/>
        <dbReference type="ChEBI" id="CHEBI:57783"/>
        <dbReference type="ChEBI" id="CHEBI:58349"/>
        <dbReference type="ChEBI" id="CHEBI:78467"/>
        <dbReference type="ChEBI" id="CHEBI:78468"/>
    </reaction>
    <physiologicalReaction direction="left-to-right" evidence="62">
        <dbReference type="Rhea" id="RHEA:41865"/>
    </physiologicalReaction>
</comment>
<evidence type="ECO:0000256" key="36">
    <source>
        <dbReference type="ARBA" id="ARBA00047400"/>
    </source>
</evidence>
<dbReference type="FunFam" id="1.10.1200.10:FF:000013">
    <property type="entry name" value="Fatty acid synthase"/>
    <property type="match status" value="1"/>
</dbReference>
<evidence type="ECO:0000256" key="23">
    <source>
        <dbReference type="ARBA" id="ARBA00023332"/>
    </source>
</evidence>
<comment type="catalytic activity">
    <reaction evidence="49">
        <text>a fatty acyl-[ACP] + malonyl-[ACP] + H(+) = a 3-oxoacyl-[ACP] + holo-[ACP] + CO2</text>
        <dbReference type="Rhea" id="RHEA:22836"/>
        <dbReference type="Rhea" id="RHEA-COMP:9623"/>
        <dbReference type="Rhea" id="RHEA-COMP:9685"/>
        <dbReference type="Rhea" id="RHEA-COMP:9916"/>
        <dbReference type="Rhea" id="RHEA-COMP:14125"/>
        <dbReference type="ChEBI" id="CHEBI:15378"/>
        <dbReference type="ChEBI" id="CHEBI:16526"/>
        <dbReference type="ChEBI" id="CHEBI:64479"/>
        <dbReference type="ChEBI" id="CHEBI:78449"/>
        <dbReference type="ChEBI" id="CHEBI:78776"/>
        <dbReference type="ChEBI" id="CHEBI:138651"/>
        <dbReference type="EC" id="2.3.1.41"/>
    </reaction>
    <physiologicalReaction direction="left-to-right" evidence="49">
        <dbReference type="Rhea" id="RHEA:22837"/>
    </physiologicalReaction>
</comment>
<proteinExistence type="predicted"/>
<evidence type="ECO:0000256" key="13">
    <source>
        <dbReference type="ARBA" id="ARBA00022801"/>
    </source>
</evidence>
<evidence type="ECO:0000256" key="49">
    <source>
        <dbReference type="ARBA" id="ARBA00048506"/>
    </source>
</evidence>
<dbReference type="Pfam" id="PF16197">
    <property type="entry name" value="KAsynt_C_assoc"/>
    <property type="match status" value="1"/>
</dbReference>
<dbReference type="InterPro" id="IPR018201">
    <property type="entry name" value="Ketoacyl_synth_AS"/>
</dbReference>
<dbReference type="GO" id="GO:0004312">
    <property type="term" value="F:fatty acid synthase activity"/>
    <property type="evidence" value="ECO:0007669"/>
    <property type="project" value="UniProtKB-EC"/>
</dbReference>
<keyword evidence="8" id="KW-0596">Phosphopantetheine</keyword>
<dbReference type="PANTHER" id="PTHR43775:SF7">
    <property type="entry name" value="FATTY ACID SYNTHASE"/>
    <property type="match status" value="1"/>
</dbReference>
<comment type="catalytic activity">
    <reaction evidence="45">
        <text>hexadecanoyl-[ACP] + malonyl-[ACP] + H(+) = 3-oxooctadecanoyl-[ACP] + holo-[ACP] + CO2</text>
        <dbReference type="Rhea" id="RHEA:41916"/>
        <dbReference type="Rhea" id="RHEA-COMP:9623"/>
        <dbReference type="Rhea" id="RHEA-COMP:9652"/>
        <dbReference type="Rhea" id="RHEA-COMP:9653"/>
        <dbReference type="Rhea" id="RHEA-COMP:9685"/>
        <dbReference type="ChEBI" id="CHEBI:15378"/>
        <dbReference type="ChEBI" id="CHEBI:16526"/>
        <dbReference type="ChEBI" id="CHEBI:64479"/>
        <dbReference type="ChEBI" id="CHEBI:78449"/>
        <dbReference type="ChEBI" id="CHEBI:78483"/>
        <dbReference type="ChEBI" id="CHEBI:78487"/>
    </reaction>
    <physiologicalReaction direction="left-to-right" evidence="45">
        <dbReference type="Rhea" id="RHEA:41917"/>
    </physiologicalReaction>
</comment>
<evidence type="ECO:0000256" key="41">
    <source>
        <dbReference type="ARBA" id="ARBA00047810"/>
    </source>
</evidence>
<comment type="catalytic activity">
    <reaction evidence="48">
        <text>(2E)-octenoyl-[ACP] + NADPH + H(+) = octanoyl-[ACP] + NADP(+)</text>
        <dbReference type="Rhea" id="RHEA:41848"/>
        <dbReference type="Rhea" id="RHEA-COMP:9635"/>
        <dbReference type="Rhea" id="RHEA-COMP:9636"/>
        <dbReference type="ChEBI" id="CHEBI:15378"/>
        <dbReference type="ChEBI" id="CHEBI:57783"/>
        <dbReference type="ChEBI" id="CHEBI:58349"/>
        <dbReference type="ChEBI" id="CHEBI:78462"/>
        <dbReference type="ChEBI" id="CHEBI:78463"/>
    </reaction>
    <physiologicalReaction direction="left-to-right" evidence="48">
        <dbReference type="Rhea" id="RHEA:41849"/>
    </physiologicalReaction>
</comment>
<dbReference type="InterPro" id="IPR032821">
    <property type="entry name" value="PKS_assoc"/>
</dbReference>
<comment type="catalytic activity">
    <reaction evidence="63">
        <text>octanoyl-[ACP] + malonyl-[ACP] + H(+) = 3-oxodecanoyl-[ACP] + holo-[ACP] + CO2</text>
        <dbReference type="Rhea" id="RHEA:41852"/>
        <dbReference type="Rhea" id="RHEA-COMP:9623"/>
        <dbReference type="Rhea" id="RHEA-COMP:9636"/>
        <dbReference type="Rhea" id="RHEA-COMP:9637"/>
        <dbReference type="Rhea" id="RHEA-COMP:9685"/>
        <dbReference type="ChEBI" id="CHEBI:15378"/>
        <dbReference type="ChEBI" id="CHEBI:16526"/>
        <dbReference type="ChEBI" id="CHEBI:64479"/>
        <dbReference type="ChEBI" id="CHEBI:78449"/>
        <dbReference type="ChEBI" id="CHEBI:78463"/>
        <dbReference type="ChEBI" id="CHEBI:78464"/>
    </reaction>
    <physiologicalReaction direction="left-to-right" evidence="63">
        <dbReference type="Rhea" id="RHEA:41853"/>
    </physiologicalReaction>
</comment>
<evidence type="ECO:0000256" key="46">
    <source>
        <dbReference type="ARBA" id="ARBA00048281"/>
    </source>
</evidence>
<keyword evidence="19" id="KW-0520">NAD</keyword>
<accession>A0A0M3QT47</accession>
<dbReference type="InterPro" id="IPR049552">
    <property type="entry name" value="PKS_DH_N"/>
</dbReference>
<evidence type="ECO:0000259" key="67">
    <source>
        <dbReference type="PROSITE" id="PS52004"/>
    </source>
</evidence>
<protein>
    <recommendedName>
        <fullName evidence="7">Fatty acid synthase</fullName>
        <ecNumber evidence="5">1.1.1.100</ecNumber>
        <ecNumber evidence="2">1.3.1.39</ecNumber>
        <ecNumber evidence="6">2.3.1.41</ecNumber>
        <ecNumber evidence="4">2.3.1.85</ecNumber>
        <ecNumber evidence="3">3.1.2.14</ecNumber>
    </recommendedName>
</protein>
<evidence type="ECO:0000256" key="37">
    <source>
        <dbReference type="ARBA" id="ARBA00047440"/>
    </source>
</evidence>
<keyword evidence="13" id="KW-0378">Hydrolase</keyword>
<dbReference type="Pfam" id="PF08659">
    <property type="entry name" value="KR"/>
    <property type="match status" value="1"/>
</dbReference>
<evidence type="ECO:0000256" key="35">
    <source>
        <dbReference type="ARBA" id="ARBA00047394"/>
    </source>
</evidence>
<comment type="catalytic activity">
    <reaction evidence="28">
        <text>(3R)-hydroxytetradecanoyl-[ACP] = (2E)-tetradecenoyl-[ACP] + H2O</text>
        <dbReference type="Rhea" id="RHEA:41892"/>
        <dbReference type="Rhea" id="RHEA-COMP:9646"/>
        <dbReference type="Rhea" id="RHEA-COMP:9647"/>
        <dbReference type="ChEBI" id="CHEBI:15377"/>
        <dbReference type="ChEBI" id="CHEBI:78474"/>
        <dbReference type="ChEBI" id="CHEBI:78475"/>
    </reaction>
    <physiologicalReaction direction="left-to-right" evidence="28">
        <dbReference type="Rhea" id="RHEA:41893"/>
    </physiologicalReaction>
</comment>
<dbReference type="FunFam" id="3.90.180.10:FF:000015">
    <property type="entry name" value="Fatty acid synthase"/>
    <property type="match status" value="1"/>
</dbReference>
<evidence type="ECO:0000256" key="5">
    <source>
        <dbReference type="ARBA" id="ARBA00012948"/>
    </source>
</evidence>
<feature type="region of interest" description="N-terminal hotdog fold" evidence="64">
    <location>
        <begin position="966"/>
        <end position="1087"/>
    </location>
</feature>
<evidence type="ECO:0000256" key="39">
    <source>
        <dbReference type="ARBA" id="ARBA00047500"/>
    </source>
</evidence>
<dbReference type="InterPro" id="IPR011032">
    <property type="entry name" value="GroES-like_sf"/>
</dbReference>
<sequence length="2514" mass="276273">MLFQLQLKLLKAVDQQTVTFKPADNSCTSTVQNNVKGARARRRRRRRNKKQQNSDQPDAFEDSSEQLTSGHPARSPIIAAGATTTEGNKMPARFVEEVITAGPQMDLGGGDGGGFIRDRPHVLKEEIAITGFSGRLPESSNIEEFKKNLFEGVDMVTDDPRRWERGLYGLPDRMGKIKQADLENFDQQFFGVHQKQAECMDPLLRIMLELTHESIIDAGLNPTDLRGSRTGVYIGVSTSETEQHWCCDPDRVNGYGLTGCARAMFANRISFTFDFKGPSYSIDTACSSSLYALEQAFSDMREGKIDNAIVAGAGLILKPTMSLQFKRLNMLSPDGSCKAFDESGNGYVRSDGCVVLLLQRASAAKRVYASIMNVRTNTDGYKEQGITYPIGSMQNRLIRETYEEIGLNPNDVVYVEAHGTGTKVGDPQEVNSITDFFCKNRTTPLLIGSVKSNMGHSEPASGVCSVAKLLIAMEAGMIPSNLHYNKPNPDLYGLVDGRLKVVDKNLKWNGGIIGLNSFGFGGANAHVILKSNPKPKSITPRDGAPKVVLASGRTFEAVEQLLQSASENADDDEYLQLINDIHSQPIPLHYFRGYTVVSSKGSLQREVIEFSDEKRPVWFIYSGMGSQWASMAKDLMQIDAFAKSIHRCADALKPEGVDLIDVLTRSTDKSFENILNSFISIAAMQVALTDLLTALNIQPNGIIGHSVGELGCAYADGCFTPEQTVLAAYWRGKSILDTQLTKGKMAAVGLSWEDAHKLMPSDCFPVCHNSEDNCTISGPDASIESLVAKLNAQQVFAKAVNSSGYAFHSKYIADAGPKLRKSLEKIIPSAKNRSPRWISTSIPESAWGTTIATQSSAAYHVNNLLSPVLFHEALQHVPKNAIAIEIAPHGLLQAILKRALGSEATNLSLVKRGYDNNVEFLLSNVGKLFAAGAQPQVLNLVRPITYPVGRGTPMLNSIIGWDHSQKWLVAKFGKETSSGETIVEVDLSKEDDAFLEGHTIDGRILFPATGYMTLAWMTFAKMRGGEFHKTPVIMEDLVFHRATILNKTAVVKFGINFFDGTGKFEICESGSLAVSGKITIPENIDNEELLLDPPIESTVAQQLATSDVYKELRLRGYDYGGIFRGILSSDTVASAGNLKWEDNWISFMDTMLQFSILSKNLRELYLPTRIERAVINPLKQMQLISTTQSVTHVGLPVYWYENINVVKSGGVEIRGLKASLAQRRPGTQSPPTLERYTFVPNMNTSELCENTEKARLHALDVAIQIIAENSSGALKLKCVELANGRNPDVLMANYLLQSIEGEPLLSADVAVATSNGNEELIMSTLGTGVRMISKDVLKEPVEQNCNFIFGIDVLARPDTKTLEHCIASIRETGFLLFEETLATYTKSGRVQLEKVGFSVVQEQMLGATRILVLARRKVELKTRKYVVVPVTEQSFDWVEHLKSAMANAIVEEQYVYVVCQNEELFGGLGLMTCLRKENGGKMVRLVFVQDTGAEKFSLSSSLYIKQMEKDLISNVLKNGSWGTFRHIKLDTQEATLQVEHAYVNALVKGDLASLKWIEGPKADSTTSKKDLEACTVYYAPVNFRDVMLSSGKLAADALPGDLAEQDCVLGLEFAGRDSVGQRVMAMVSAKSLATTCIASKRMMWQIPDKWSMEEASTVPCVYSTVYYALVVRGQMKKGERILIHAGSGGVGQAAISVALHHGLTVFTTVGSKEKREFLLKRFPMLQARNIGNSRNTSFEQLVMIETNGQGVDLVLNSLSEEKLQASIRCLGLNGRFLEIGKFDLSNNSPLGMSVFLKNTSFHGILLDSVMEGEVEMQNQVVSLVAEGIKNGAVVPLPTSVFNDKQVEQAFRFMASGKHIGKVVIKVRDEEDGTKTMLPKPRFINAIPRTYMHPEKSYILVGGLGGFGLELTNWLVTRGARYIVLTSRSGIKTGYQGLMIRRWQDRGVKVVIDTNNVTTAAGAKKLLESSNKLALVGGIFNLAAVLRDALIEDLSPMDFKTVVDPKVTATKYLDQYSRTICTELDYFICFSSVSCGRGNMGQSNYGLANSAMERICEQRQMSGFPGTSIQWGAIGDTGLVLDNLGNNDTVIGGTLPQRMPSCLLTIDIFLQQPHPVLASMVVADKRRSDQSSGVSLISTISNILGLRNTKNIQDASSLSDLGMDSLMAAEIKQTLERNFDIVLSTQDIRQLTFGGLKQMDGGVEAKTSSTEAAVAAVVEPSPPSRTASPMGDGTHVVFTTALIPTVEIVRLESKASASSKQQPIFFMSPIEGFSTAVEPLAKRLNAPAYGLQFTSSVPLDSLEAAAEYNIKLLRKIQPVGPYNLAGYSYGCLLAYLMASVLEETKEIANIVMLDGAPNYVNWFTSNFRQRYTVDDNNSKRSYGLAYFGIVLANIDYKSLVRLLLVIPTWEEKLEKFAELISVEINQPTETIKTAAEVFYKKLELADSFTPKLKLKSQVTLVKPTDNSAKMDEDYRLKEVCTKPVEVYTVEGNHRTFLIEEQSLTTIQGILQRVFN</sequence>
<evidence type="ECO:0000256" key="50">
    <source>
        <dbReference type="ARBA" id="ARBA00048571"/>
    </source>
</evidence>
<dbReference type="OMA" id="KMRGGEF"/>
<comment type="catalytic activity">
    <reaction evidence="51">
        <text>a 2,3-saturated acyl-[ACP] + NADP(+) = a (2E)-enoyl-[ACP] + NADPH + H(+)</text>
        <dbReference type="Rhea" id="RHEA:22564"/>
        <dbReference type="Rhea" id="RHEA-COMP:9925"/>
        <dbReference type="Rhea" id="RHEA-COMP:9926"/>
        <dbReference type="ChEBI" id="CHEBI:15378"/>
        <dbReference type="ChEBI" id="CHEBI:57783"/>
        <dbReference type="ChEBI" id="CHEBI:58349"/>
        <dbReference type="ChEBI" id="CHEBI:78784"/>
        <dbReference type="ChEBI" id="CHEBI:78785"/>
        <dbReference type="EC" id="1.3.1.39"/>
    </reaction>
    <physiologicalReaction direction="right-to-left" evidence="51">
        <dbReference type="Rhea" id="RHEA:22566"/>
    </physiologicalReaction>
</comment>
<dbReference type="SUPFAM" id="SSF53474">
    <property type="entry name" value="alpha/beta-Hydrolases"/>
    <property type="match status" value="1"/>
</dbReference>
<dbReference type="PROSITE" id="PS00606">
    <property type="entry name" value="KS3_1"/>
    <property type="match status" value="1"/>
</dbReference>
<dbReference type="OrthoDB" id="329835at2759"/>
<keyword evidence="17" id="KW-0007">Acetylation</keyword>
<dbReference type="InterPro" id="IPR029058">
    <property type="entry name" value="AB_hydrolase_fold"/>
</dbReference>
<comment type="function">
    <text evidence="32">Fatty acid synthetase is a multifunctional enzyme that catalyzes the de novo biosynthesis of long-chain saturated fatty acids starting from acetyl-CoA and malonyl-CoA in the presence of NADPH. This multifunctional protein contains 7 catalytic activities and a site for the binding of the prosthetic group 4'-phosphopantetheine of the acyl carrier protein ([ACP]) domain.</text>
</comment>
<dbReference type="Gene3D" id="1.10.1470.20">
    <property type="entry name" value="Fatty acid synthase, domain 2"/>
    <property type="match status" value="1"/>
</dbReference>
<evidence type="ECO:0000313" key="69">
    <source>
        <dbReference type="EMBL" id="ALC38283.1"/>
    </source>
</evidence>
<evidence type="ECO:0000256" key="15">
    <source>
        <dbReference type="ARBA" id="ARBA00022857"/>
    </source>
</evidence>
<feature type="domain" description="PKS/mFAS DH" evidence="68">
    <location>
        <begin position="966"/>
        <end position="1230"/>
    </location>
</feature>
<comment type="catalytic activity">
    <reaction evidence="42">
        <text>(2E)-hexenoyl-[ACP] + NADPH + H(+) = hexanoyl-[ACP] + NADP(+)</text>
        <dbReference type="Rhea" id="RHEA:41832"/>
        <dbReference type="Rhea" id="RHEA-COMP:9631"/>
        <dbReference type="Rhea" id="RHEA-COMP:9632"/>
        <dbReference type="ChEBI" id="CHEBI:15378"/>
        <dbReference type="ChEBI" id="CHEBI:57783"/>
        <dbReference type="ChEBI" id="CHEBI:58349"/>
        <dbReference type="ChEBI" id="CHEBI:78458"/>
        <dbReference type="ChEBI" id="CHEBI:78459"/>
    </reaction>
    <physiologicalReaction direction="left-to-right" evidence="42">
        <dbReference type="Rhea" id="RHEA:41833"/>
    </physiologicalReaction>
</comment>
<keyword evidence="12" id="KW-0702">S-nitrosylation</keyword>
<evidence type="ECO:0000256" key="22">
    <source>
        <dbReference type="ARBA" id="ARBA00023268"/>
    </source>
</evidence>
<dbReference type="SMART" id="SM00827">
    <property type="entry name" value="PKS_AT"/>
    <property type="match status" value="1"/>
</dbReference>
<dbReference type="CDD" id="cd00833">
    <property type="entry name" value="PKS"/>
    <property type="match status" value="1"/>
</dbReference>
<evidence type="ECO:0000256" key="43">
    <source>
        <dbReference type="ARBA" id="ARBA00047953"/>
    </source>
</evidence>
<dbReference type="SMR" id="A0A0M3QT47"/>
<dbReference type="EC" id="2.3.1.41" evidence="6"/>
<comment type="catalytic activity">
    <reaction evidence="31">
        <text>(3R)-hydroxybutanoyl-[ACP] = (2E)-butenoyl-[ACP] + H2O</text>
        <dbReference type="Rhea" id="RHEA:41808"/>
        <dbReference type="Rhea" id="RHEA-COMP:9626"/>
        <dbReference type="Rhea" id="RHEA-COMP:9627"/>
        <dbReference type="ChEBI" id="CHEBI:15377"/>
        <dbReference type="ChEBI" id="CHEBI:78451"/>
        <dbReference type="ChEBI" id="CHEBI:78453"/>
    </reaction>
    <physiologicalReaction direction="left-to-right" evidence="31">
        <dbReference type="Rhea" id="RHEA:41809"/>
    </physiologicalReaction>
</comment>
<comment type="catalytic activity">
    <reaction evidence="54">
        <text>3-oxotetradecanoyl-[ACP] + NADPH + H(+) = (3R)-hydroxytetradecanoyl-[ACP] + NADP(+)</text>
        <dbReference type="Rhea" id="RHEA:41888"/>
        <dbReference type="Rhea" id="RHEA-COMP:9645"/>
        <dbReference type="Rhea" id="RHEA-COMP:9646"/>
        <dbReference type="ChEBI" id="CHEBI:15378"/>
        <dbReference type="ChEBI" id="CHEBI:57783"/>
        <dbReference type="ChEBI" id="CHEBI:58349"/>
        <dbReference type="ChEBI" id="CHEBI:78473"/>
        <dbReference type="ChEBI" id="CHEBI:78474"/>
    </reaction>
    <physiologicalReaction direction="left-to-right" evidence="54">
        <dbReference type="Rhea" id="RHEA:41889"/>
    </physiologicalReaction>
</comment>
<dbReference type="InterPro" id="IPR001031">
    <property type="entry name" value="Thioesterase"/>
</dbReference>
<dbReference type="SMART" id="SM00825">
    <property type="entry name" value="PKS_KS"/>
    <property type="match status" value="1"/>
</dbReference>
<evidence type="ECO:0000256" key="61">
    <source>
        <dbReference type="ARBA" id="ARBA00049449"/>
    </source>
</evidence>
<dbReference type="InterPro" id="IPR014043">
    <property type="entry name" value="Acyl_transferase_dom"/>
</dbReference>
<evidence type="ECO:0000256" key="64">
    <source>
        <dbReference type="PROSITE-ProRule" id="PRU01363"/>
    </source>
</evidence>
<dbReference type="InterPro" id="IPR016039">
    <property type="entry name" value="Thiolase-like"/>
</dbReference>
<feature type="compositionally biased region" description="Basic residues" evidence="65">
    <location>
        <begin position="38"/>
        <end position="50"/>
    </location>
</feature>
<evidence type="ECO:0000259" key="68">
    <source>
        <dbReference type="PROSITE" id="PS52019"/>
    </source>
</evidence>
<dbReference type="STRING" id="30019.A0A0M3QT47"/>
<dbReference type="SUPFAM" id="SSF52151">
    <property type="entry name" value="FabD/lysophospholipase-like"/>
    <property type="match status" value="1"/>
</dbReference>
<comment type="catalytic activity">
    <reaction evidence="59">
        <text>3-oxohexadecanoyl-[ACP] + NADPH + H(+) = (3R)-hydroxyhexadecanoyl-[ACP] + NADP(+)</text>
        <dbReference type="Rhea" id="RHEA:41904"/>
        <dbReference type="Rhea" id="RHEA-COMP:9649"/>
        <dbReference type="Rhea" id="RHEA-COMP:9650"/>
        <dbReference type="ChEBI" id="CHEBI:15378"/>
        <dbReference type="ChEBI" id="CHEBI:57783"/>
        <dbReference type="ChEBI" id="CHEBI:58349"/>
        <dbReference type="ChEBI" id="CHEBI:78478"/>
        <dbReference type="ChEBI" id="CHEBI:78480"/>
    </reaction>
    <physiologicalReaction direction="left-to-right" evidence="59">
        <dbReference type="Rhea" id="RHEA:41905"/>
    </physiologicalReaction>
</comment>
<dbReference type="GO" id="GO:0016297">
    <property type="term" value="F:fatty acyl-[ACP] hydrolase activity"/>
    <property type="evidence" value="ECO:0007669"/>
    <property type="project" value="UniProtKB-EC"/>
</dbReference>
<evidence type="ECO:0000256" key="56">
    <source>
        <dbReference type="ARBA" id="ARBA00049109"/>
    </source>
</evidence>
<comment type="catalytic activity">
    <reaction evidence="39">
        <text>(2E)-butenoyl-[ACP] + NADPH + H(+) = butanoyl-[ACP] + NADP(+)</text>
        <dbReference type="Rhea" id="RHEA:41812"/>
        <dbReference type="Rhea" id="RHEA-COMP:9627"/>
        <dbReference type="Rhea" id="RHEA-COMP:9628"/>
        <dbReference type="ChEBI" id="CHEBI:15378"/>
        <dbReference type="ChEBI" id="CHEBI:57783"/>
        <dbReference type="ChEBI" id="CHEBI:58349"/>
        <dbReference type="ChEBI" id="CHEBI:78453"/>
        <dbReference type="ChEBI" id="CHEBI:78454"/>
    </reaction>
    <physiologicalReaction direction="left-to-right" evidence="39">
        <dbReference type="Rhea" id="RHEA:41813"/>
    </physiologicalReaction>
</comment>
<evidence type="ECO:0000256" key="28">
    <source>
        <dbReference type="ARBA" id="ARBA00023398"/>
    </source>
</evidence>
<dbReference type="PROSITE" id="PS50075">
    <property type="entry name" value="CARRIER"/>
    <property type="match status" value="1"/>
</dbReference>
<dbReference type="InterPro" id="IPR001227">
    <property type="entry name" value="Ac_transferase_dom_sf"/>
</dbReference>
<evidence type="ECO:0000256" key="38">
    <source>
        <dbReference type="ARBA" id="ARBA00047451"/>
    </source>
</evidence>
<gene>
    <name evidence="69" type="ORF">Dbus_chr2Lg368</name>
</gene>
<feature type="active site" description="Proton acceptor; for dehydratase activity" evidence="64">
    <location>
        <position position="998"/>
    </location>
</feature>
<evidence type="ECO:0000256" key="57">
    <source>
        <dbReference type="ARBA" id="ARBA00049171"/>
    </source>
</evidence>
<organism evidence="69 70">
    <name type="scientific">Drosophila busckii</name>
    <name type="common">Fruit fly</name>
    <dbReference type="NCBI Taxonomy" id="30019"/>
    <lineage>
        <taxon>Eukaryota</taxon>
        <taxon>Metazoa</taxon>
        <taxon>Ecdysozoa</taxon>
        <taxon>Arthropoda</taxon>
        <taxon>Hexapoda</taxon>
        <taxon>Insecta</taxon>
        <taxon>Pterygota</taxon>
        <taxon>Neoptera</taxon>
        <taxon>Endopterygota</taxon>
        <taxon>Diptera</taxon>
        <taxon>Brachycera</taxon>
        <taxon>Muscomorpha</taxon>
        <taxon>Ephydroidea</taxon>
        <taxon>Drosophilidae</taxon>
        <taxon>Drosophila</taxon>
    </lineage>
</organism>
<dbReference type="InterPro" id="IPR009081">
    <property type="entry name" value="PP-bd_ACP"/>
</dbReference>
<dbReference type="GO" id="GO:0031177">
    <property type="term" value="F:phosphopantetheine binding"/>
    <property type="evidence" value="ECO:0007669"/>
    <property type="project" value="InterPro"/>
</dbReference>
<keyword evidence="11" id="KW-0808">Transferase</keyword>
<dbReference type="ESTHER" id="drome-CG3523">
    <property type="family name" value="Thioesterase"/>
</dbReference>
<evidence type="ECO:0000256" key="27">
    <source>
        <dbReference type="ARBA" id="ARBA00023394"/>
    </source>
</evidence>
<dbReference type="InterPro" id="IPR049391">
    <property type="entry name" value="FAS_pseudo-KR"/>
</dbReference>
<comment type="catalytic activity">
    <reaction evidence="38">
        <text>tetradecanoyl-[ACP] + malonyl-[ACP] + H(+) = 3-oxohexadecanoyl-[ACP] + holo-[ACP] + CO2</text>
        <dbReference type="Rhea" id="RHEA:41900"/>
        <dbReference type="Rhea" id="RHEA-COMP:9623"/>
        <dbReference type="Rhea" id="RHEA-COMP:9648"/>
        <dbReference type="Rhea" id="RHEA-COMP:9649"/>
        <dbReference type="Rhea" id="RHEA-COMP:9685"/>
        <dbReference type="ChEBI" id="CHEBI:15378"/>
        <dbReference type="ChEBI" id="CHEBI:16526"/>
        <dbReference type="ChEBI" id="CHEBI:64479"/>
        <dbReference type="ChEBI" id="CHEBI:78449"/>
        <dbReference type="ChEBI" id="CHEBI:78477"/>
        <dbReference type="ChEBI" id="CHEBI:78478"/>
    </reaction>
    <physiologicalReaction direction="left-to-right" evidence="38">
        <dbReference type="Rhea" id="RHEA:41901"/>
    </physiologicalReaction>
</comment>
<dbReference type="InterPro" id="IPR016035">
    <property type="entry name" value="Acyl_Trfase/lysoPLipase"/>
</dbReference>
<evidence type="ECO:0000256" key="26">
    <source>
        <dbReference type="ARBA" id="ARBA00023388"/>
    </source>
</evidence>
<comment type="catalytic activity">
    <reaction evidence="34">
        <text>3-oxooctadecanoyl-[ACP] + NADPH + H(+) = (3R)-hydroxyoctadecanoyl-[ACP] + NADP(+)</text>
        <dbReference type="Rhea" id="RHEA:41920"/>
        <dbReference type="Rhea" id="RHEA-COMP:9653"/>
        <dbReference type="Rhea" id="RHEA-COMP:9654"/>
        <dbReference type="ChEBI" id="CHEBI:15378"/>
        <dbReference type="ChEBI" id="CHEBI:57783"/>
        <dbReference type="ChEBI" id="CHEBI:58349"/>
        <dbReference type="ChEBI" id="CHEBI:78487"/>
        <dbReference type="ChEBI" id="CHEBI:78488"/>
    </reaction>
    <physiologicalReaction direction="left-to-right" evidence="34">
        <dbReference type="Rhea" id="RHEA:41921"/>
    </physiologicalReaction>
</comment>
<dbReference type="SUPFAM" id="SSF50129">
    <property type="entry name" value="GroES-like"/>
    <property type="match status" value="1"/>
</dbReference>
<comment type="catalytic activity">
    <reaction evidence="40">
        <text>dodecanoyl-[ACP] + malonyl-[ACP] + H(+) = 3-oxotetradecanoyl-[ACP] + holo-[ACP] + CO2</text>
        <dbReference type="Rhea" id="RHEA:41884"/>
        <dbReference type="Rhea" id="RHEA-COMP:9623"/>
        <dbReference type="Rhea" id="RHEA-COMP:9644"/>
        <dbReference type="Rhea" id="RHEA-COMP:9645"/>
        <dbReference type="Rhea" id="RHEA-COMP:9685"/>
        <dbReference type="ChEBI" id="CHEBI:15378"/>
        <dbReference type="ChEBI" id="CHEBI:16526"/>
        <dbReference type="ChEBI" id="CHEBI:64479"/>
        <dbReference type="ChEBI" id="CHEBI:65264"/>
        <dbReference type="ChEBI" id="CHEBI:78449"/>
        <dbReference type="ChEBI" id="CHEBI:78473"/>
    </reaction>
    <physiologicalReaction direction="left-to-right" evidence="40">
        <dbReference type="Rhea" id="RHEA:41885"/>
    </physiologicalReaction>
</comment>
<dbReference type="CDD" id="cd05195">
    <property type="entry name" value="enoyl_red"/>
    <property type="match status" value="1"/>
</dbReference>
<comment type="catalytic activity">
    <reaction evidence="60">
        <text>3-oxooctanoyl-[ACP] + NADPH + H(+) = (3R)-hydroxyoctanoyl-[ACP] + NADP(+)</text>
        <dbReference type="Rhea" id="RHEA:41840"/>
        <dbReference type="Rhea" id="RHEA-COMP:9633"/>
        <dbReference type="Rhea" id="RHEA-COMP:9634"/>
        <dbReference type="ChEBI" id="CHEBI:15378"/>
        <dbReference type="ChEBI" id="CHEBI:57783"/>
        <dbReference type="ChEBI" id="CHEBI:58349"/>
        <dbReference type="ChEBI" id="CHEBI:78460"/>
        <dbReference type="ChEBI" id="CHEBI:78461"/>
    </reaction>
    <physiologicalReaction direction="left-to-right" evidence="60">
        <dbReference type="Rhea" id="RHEA:41841"/>
    </physiologicalReaction>
</comment>
<comment type="catalytic activity">
    <reaction evidence="57">
        <text>(2E)-tetradecenoyl-[ACP] + NADPH + H(+) = tetradecanoyl-[ACP] + NADP(+)</text>
        <dbReference type="Rhea" id="RHEA:41896"/>
        <dbReference type="Rhea" id="RHEA-COMP:9647"/>
        <dbReference type="Rhea" id="RHEA-COMP:9648"/>
        <dbReference type="ChEBI" id="CHEBI:15378"/>
        <dbReference type="ChEBI" id="CHEBI:57783"/>
        <dbReference type="ChEBI" id="CHEBI:58349"/>
        <dbReference type="ChEBI" id="CHEBI:78475"/>
        <dbReference type="ChEBI" id="CHEBI:78477"/>
    </reaction>
    <physiologicalReaction direction="left-to-right" evidence="57">
        <dbReference type="Rhea" id="RHEA:41897"/>
    </physiologicalReaction>
</comment>
<dbReference type="Pfam" id="PF00975">
    <property type="entry name" value="Thioesterase"/>
    <property type="match status" value="1"/>
</dbReference>
<dbReference type="SMART" id="SM00823">
    <property type="entry name" value="PKS_PP"/>
    <property type="match status" value="1"/>
</dbReference>
<dbReference type="SUPFAM" id="SSF53901">
    <property type="entry name" value="Thiolase-like"/>
    <property type="match status" value="1"/>
</dbReference>
<evidence type="ECO:0000313" key="70">
    <source>
        <dbReference type="Proteomes" id="UP000494163"/>
    </source>
</evidence>
<comment type="catalytic activity">
    <reaction evidence="50">
        <text>3-oxohexanoyl-[ACP] + NADPH + H(+) = (3R)-hydroxyhexanoyl-[ACP] + NADP(+)</text>
        <dbReference type="Rhea" id="RHEA:41824"/>
        <dbReference type="Rhea" id="RHEA-COMP:9629"/>
        <dbReference type="Rhea" id="RHEA-COMP:9630"/>
        <dbReference type="ChEBI" id="CHEBI:15378"/>
        <dbReference type="ChEBI" id="CHEBI:57783"/>
        <dbReference type="ChEBI" id="CHEBI:58349"/>
        <dbReference type="ChEBI" id="CHEBI:78456"/>
        <dbReference type="ChEBI" id="CHEBI:78457"/>
    </reaction>
    <physiologicalReaction direction="left-to-right" evidence="50">
        <dbReference type="Rhea" id="RHEA:41825"/>
    </physiologicalReaction>
</comment>
<dbReference type="EMBL" id="CP012523">
    <property type="protein sequence ID" value="ALC38283.1"/>
    <property type="molecule type" value="Genomic_DNA"/>
</dbReference>
<dbReference type="Gene3D" id="3.10.129.110">
    <property type="entry name" value="Polyketide synthase dehydratase"/>
    <property type="match status" value="1"/>
</dbReference>
<dbReference type="InterPro" id="IPR020841">
    <property type="entry name" value="PKS_Beta-ketoAc_synthase_dom"/>
</dbReference>
<comment type="catalytic activity">
    <reaction evidence="46">
        <text>(2E)-dodecenoyl-[ACP] + NADPH + H(+) = dodecanoyl-[ACP] + NADP(+)</text>
        <dbReference type="Rhea" id="RHEA:41880"/>
        <dbReference type="Rhea" id="RHEA-COMP:9643"/>
        <dbReference type="Rhea" id="RHEA-COMP:9644"/>
        <dbReference type="ChEBI" id="CHEBI:15378"/>
        <dbReference type="ChEBI" id="CHEBI:57783"/>
        <dbReference type="ChEBI" id="CHEBI:58349"/>
        <dbReference type="ChEBI" id="CHEBI:65264"/>
        <dbReference type="ChEBI" id="CHEBI:78472"/>
    </reaction>
    <physiologicalReaction direction="left-to-right" evidence="46">
        <dbReference type="Rhea" id="RHEA:41881"/>
    </physiologicalReaction>
</comment>
<keyword evidence="9" id="KW-0444">Lipid biosynthesis</keyword>
<evidence type="ECO:0000256" key="30">
    <source>
        <dbReference type="ARBA" id="ARBA00023401"/>
    </source>
</evidence>
<evidence type="ECO:0000256" key="44">
    <source>
        <dbReference type="ARBA" id="ARBA00047961"/>
    </source>
</evidence>
<feature type="domain" description="Ketosynthase family 3 (KS3)" evidence="67">
    <location>
        <begin position="124"/>
        <end position="531"/>
    </location>
</feature>
<comment type="catalytic activity">
    <reaction evidence="44">
        <text>acetyl-[ACP] + malonyl-[ACP] + H(+) = 3-oxobutanoyl-[ACP] + holo-[ACP] + CO2</text>
        <dbReference type="Rhea" id="RHEA:41800"/>
        <dbReference type="Rhea" id="RHEA-COMP:9621"/>
        <dbReference type="Rhea" id="RHEA-COMP:9623"/>
        <dbReference type="Rhea" id="RHEA-COMP:9625"/>
        <dbReference type="Rhea" id="RHEA-COMP:9685"/>
        <dbReference type="ChEBI" id="CHEBI:15378"/>
        <dbReference type="ChEBI" id="CHEBI:16526"/>
        <dbReference type="ChEBI" id="CHEBI:64479"/>
        <dbReference type="ChEBI" id="CHEBI:78446"/>
        <dbReference type="ChEBI" id="CHEBI:78449"/>
        <dbReference type="ChEBI" id="CHEBI:78450"/>
    </reaction>
    <physiologicalReaction direction="left-to-right" evidence="44">
        <dbReference type="Rhea" id="RHEA:41801"/>
    </physiologicalReaction>
</comment>
<comment type="catalytic activity">
    <reaction evidence="52">
        <text>holo-[ACP] + acetyl-CoA = acetyl-[ACP] + CoA</text>
        <dbReference type="Rhea" id="RHEA:41788"/>
        <dbReference type="Rhea" id="RHEA-COMP:9621"/>
        <dbReference type="Rhea" id="RHEA-COMP:9685"/>
        <dbReference type="ChEBI" id="CHEBI:57287"/>
        <dbReference type="ChEBI" id="CHEBI:57288"/>
        <dbReference type="ChEBI" id="CHEBI:64479"/>
        <dbReference type="ChEBI" id="CHEBI:78446"/>
        <dbReference type="EC" id="2.3.1.38"/>
    </reaction>
    <physiologicalReaction direction="left-to-right" evidence="52">
        <dbReference type="Rhea" id="RHEA:41789"/>
    </physiologicalReaction>
</comment>
<evidence type="ECO:0000256" key="54">
    <source>
        <dbReference type="ARBA" id="ARBA00048935"/>
    </source>
</evidence>
<dbReference type="InterPro" id="IPR050091">
    <property type="entry name" value="PKS_NRPS_Biosynth_Enz"/>
</dbReference>
<feature type="region of interest" description="Disordered" evidence="65">
    <location>
        <begin position="29"/>
        <end position="75"/>
    </location>
</feature>
<dbReference type="InterPro" id="IPR020806">
    <property type="entry name" value="PKS_PP-bd"/>
</dbReference>
<evidence type="ECO:0000256" key="63">
    <source>
        <dbReference type="ARBA" id="ARBA00049533"/>
    </source>
</evidence>
<comment type="catalytic activity">
    <reaction evidence="27">
        <text>a (3R)-hydroxyacyl-[ACP] = a (2E)-enoyl-[ACP] + H2O</text>
        <dbReference type="Rhea" id="RHEA:13097"/>
        <dbReference type="Rhea" id="RHEA-COMP:9925"/>
        <dbReference type="Rhea" id="RHEA-COMP:9945"/>
        <dbReference type="ChEBI" id="CHEBI:15377"/>
        <dbReference type="ChEBI" id="CHEBI:78784"/>
        <dbReference type="ChEBI" id="CHEBI:78827"/>
        <dbReference type="EC" id="4.2.1.59"/>
    </reaction>
    <physiologicalReaction direction="left-to-right" evidence="27">
        <dbReference type="Rhea" id="RHEA:13098"/>
    </physiologicalReaction>
</comment>
<evidence type="ECO:0000256" key="21">
    <source>
        <dbReference type="ARBA" id="ARBA00023160"/>
    </source>
</evidence>
<dbReference type="GO" id="GO:0004313">
    <property type="term" value="F:[acyl-carrier-protein] S-acetyltransferase activity"/>
    <property type="evidence" value="ECO:0007669"/>
    <property type="project" value="UniProtKB-EC"/>
</dbReference>
<comment type="catalytic activity">
    <reaction evidence="47">
        <text>tetradecanoyl-[ACP] + H2O = tetradecanoate + holo-[ACP] + H(+)</text>
        <dbReference type="Rhea" id="RHEA:30123"/>
        <dbReference type="Rhea" id="RHEA-COMP:9648"/>
        <dbReference type="Rhea" id="RHEA-COMP:9685"/>
        <dbReference type="ChEBI" id="CHEBI:15377"/>
        <dbReference type="ChEBI" id="CHEBI:15378"/>
        <dbReference type="ChEBI" id="CHEBI:30807"/>
        <dbReference type="ChEBI" id="CHEBI:64479"/>
        <dbReference type="ChEBI" id="CHEBI:78477"/>
        <dbReference type="EC" id="3.1.2.14"/>
    </reaction>
    <physiologicalReaction direction="left-to-right" evidence="47">
        <dbReference type="Rhea" id="RHEA:30124"/>
    </physiologicalReaction>
</comment>
<dbReference type="PROSITE" id="PS52004">
    <property type="entry name" value="KS3_2"/>
    <property type="match status" value="1"/>
</dbReference>
<keyword evidence="18" id="KW-0560">Oxidoreductase</keyword>
<dbReference type="Pfam" id="PF21149">
    <property type="entry name" value="FAS_pseudo-KR"/>
    <property type="match status" value="1"/>
</dbReference>
<dbReference type="Gene3D" id="1.10.1200.10">
    <property type="entry name" value="ACP-like"/>
    <property type="match status" value="1"/>
</dbReference>
<evidence type="ECO:0000256" key="19">
    <source>
        <dbReference type="ARBA" id="ARBA00023027"/>
    </source>
</evidence>
<dbReference type="Gene3D" id="3.30.70.3290">
    <property type="match status" value="1"/>
</dbReference>
<evidence type="ECO:0000256" key="60">
    <source>
        <dbReference type="ARBA" id="ARBA00049422"/>
    </source>
</evidence>
<dbReference type="SMART" id="SM00829">
    <property type="entry name" value="PKS_ER"/>
    <property type="match status" value="1"/>
</dbReference>
<evidence type="ECO:0000256" key="12">
    <source>
        <dbReference type="ARBA" id="ARBA00022799"/>
    </source>
</evidence>
<dbReference type="Gene3D" id="3.40.366.10">
    <property type="entry name" value="Malonyl-Coenzyme A Acyl Carrier Protein, domain 2"/>
    <property type="match status" value="1"/>
</dbReference>
<dbReference type="Pfam" id="PF13602">
    <property type="entry name" value="ADH_zinc_N_2"/>
    <property type="match status" value="1"/>
</dbReference>
<dbReference type="GO" id="GO:0004316">
    <property type="term" value="F:3-oxoacyl-[acyl-carrier-protein] reductase (NADPH) activity"/>
    <property type="evidence" value="ECO:0007669"/>
    <property type="project" value="UniProtKB-EC"/>
</dbReference>
<dbReference type="GO" id="GO:0006633">
    <property type="term" value="P:fatty acid biosynthetic process"/>
    <property type="evidence" value="ECO:0007669"/>
    <property type="project" value="UniProtKB-UniPathway"/>
</dbReference>
<dbReference type="EC" id="1.1.1.100" evidence="5"/>
<evidence type="ECO:0000256" key="24">
    <source>
        <dbReference type="ARBA" id="ARBA00023351"/>
    </source>
</evidence>
<evidence type="ECO:0000256" key="32">
    <source>
        <dbReference type="ARBA" id="ARBA00023442"/>
    </source>
</evidence>
<evidence type="ECO:0000256" key="1">
    <source>
        <dbReference type="ARBA" id="ARBA00005189"/>
    </source>
</evidence>
<dbReference type="Gene3D" id="3.90.180.10">
    <property type="entry name" value="Medium-chain alcohol dehydrogenases, catalytic domain"/>
    <property type="match status" value="1"/>
</dbReference>
<dbReference type="InterPro" id="IPR020807">
    <property type="entry name" value="PKS_DH"/>
</dbReference>
<dbReference type="Pfam" id="PF21089">
    <property type="entry name" value="PKS_DH_N"/>
    <property type="match status" value="1"/>
</dbReference>
<comment type="catalytic activity">
    <reaction evidence="37">
        <text>3-oxodecanoyl-[ACP] + NADPH + H(+) = (3R)-hydroxydecanoyl-[ACP] + NADP(+)</text>
        <dbReference type="Rhea" id="RHEA:41856"/>
        <dbReference type="Rhea" id="RHEA-COMP:9637"/>
        <dbReference type="Rhea" id="RHEA-COMP:9638"/>
        <dbReference type="ChEBI" id="CHEBI:15378"/>
        <dbReference type="ChEBI" id="CHEBI:57783"/>
        <dbReference type="ChEBI" id="CHEBI:58349"/>
        <dbReference type="ChEBI" id="CHEBI:78464"/>
        <dbReference type="ChEBI" id="CHEBI:78466"/>
    </reaction>
    <physiologicalReaction direction="left-to-right" evidence="37">
        <dbReference type="Rhea" id="RHEA:41857"/>
    </physiologicalReaction>
</comment>
<evidence type="ECO:0000256" key="51">
    <source>
        <dbReference type="ARBA" id="ARBA00048650"/>
    </source>
</evidence>
<dbReference type="Pfam" id="PF02801">
    <property type="entry name" value="Ketoacyl-synt_C"/>
    <property type="match status" value="1"/>
</dbReference>
<dbReference type="Pfam" id="PF00109">
    <property type="entry name" value="ketoacyl-synt"/>
    <property type="match status" value="1"/>
</dbReference>
<dbReference type="SUPFAM" id="SSF55048">
    <property type="entry name" value="Probable ACP-binding domain of malonyl-CoA ACP transacylase"/>
    <property type="match status" value="1"/>
</dbReference>
<dbReference type="Proteomes" id="UP000494163">
    <property type="component" value="Chromosome 2L"/>
</dbReference>
<evidence type="ECO:0000256" key="10">
    <source>
        <dbReference type="ARBA" id="ARBA00022553"/>
    </source>
</evidence>
<dbReference type="Gene3D" id="3.40.50.720">
    <property type="entry name" value="NAD(P)-binding Rossmann-like Domain"/>
    <property type="match status" value="1"/>
</dbReference>
<comment type="catalytic activity">
    <reaction evidence="35">
        <text>hexanoyl-[ACP] + malonyl-[ACP] + H(+) = 3-oxooctanoyl-[ACP] + holo-[ACP] + CO2</text>
        <dbReference type="Rhea" id="RHEA:41836"/>
        <dbReference type="Rhea" id="RHEA-COMP:9623"/>
        <dbReference type="Rhea" id="RHEA-COMP:9632"/>
        <dbReference type="Rhea" id="RHEA-COMP:9633"/>
        <dbReference type="Rhea" id="RHEA-COMP:9685"/>
        <dbReference type="ChEBI" id="CHEBI:15378"/>
        <dbReference type="ChEBI" id="CHEBI:16526"/>
        <dbReference type="ChEBI" id="CHEBI:64479"/>
        <dbReference type="ChEBI" id="CHEBI:78449"/>
        <dbReference type="ChEBI" id="CHEBI:78459"/>
        <dbReference type="ChEBI" id="CHEBI:78460"/>
    </reaction>
    <physiologicalReaction direction="left-to-right" evidence="35">
        <dbReference type="Rhea" id="RHEA:41837"/>
    </physiologicalReaction>
</comment>
<feature type="active site" description="Proton donor; for dehydratase activity" evidence="64">
    <location>
        <position position="1149"/>
    </location>
</feature>
<dbReference type="CDD" id="cd08954">
    <property type="entry name" value="KR_1_FAS_SDR_x"/>
    <property type="match status" value="1"/>
</dbReference>
<comment type="catalytic activity">
    <reaction evidence="58">
        <text>3-oxododecanoyl-[ACP] + NADPH + H(+) = (3R)-hydroxydodecanoyl-[ACP] + NADP(+)</text>
        <dbReference type="Rhea" id="RHEA:41872"/>
        <dbReference type="Rhea" id="RHEA-COMP:9641"/>
        <dbReference type="Rhea" id="RHEA-COMP:9642"/>
        <dbReference type="ChEBI" id="CHEBI:15378"/>
        <dbReference type="ChEBI" id="CHEBI:57783"/>
        <dbReference type="ChEBI" id="CHEBI:58349"/>
        <dbReference type="ChEBI" id="CHEBI:78469"/>
        <dbReference type="ChEBI" id="CHEBI:78470"/>
    </reaction>
    <physiologicalReaction direction="left-to-right" evidence="58">
        <dbReference type="Rhea" id="RHEA:41873"/>
    </physiologicalReaction>
</comment>
<dbReference type="GO" id="GO:0141148">
    <property type="term" value="F:enoyl-[acyl-carrier-protein] reductase (NADPH) activity"/>
    <property type="evidence" value="ECO:0007669"/>
    <property type="project" value="UniProtKB-EC"/>
</dbReference>
<dbReference type="PROSITE" id="PS52019">
    <property type="entry name" value="PKS_MFAS_DH"/>
    <property type="match status" value="1"/>
</dbReference>
<dbReference type="UniPathway" id="UPA00094"/>
<dbReference type="PANTHER" id="PTHR43775">
    <property type="entry name" value="FATTY ACID SYNTHASE"/>
    <property type="match status" value="1"/>
</dbReference>
<dbReference type="GO" id="GO:0004315">
    <property type="term" value="F:3-oxoacyl-[acyl-carrier-protein] synthase activity"/>
    <property type="evidence" value="ECO:0007669"/>
    <property type="project" value="UniProtKB-EC"/>
</dbReference>
<evidence type="ECO:0000256" key="55">
    <source>
        <dbReference type="ARBA" id="ARBA00049019"/>
    </source>
</evidence>
<evidence type="ECO:0000256" key="48">
    <source>
        <dbReference type="ARBA" id="ARBA00048420"/>
    </source>
</evidence>
<evidence type="ECO:0000256" key="14">
    <source>
        <dbReference type="ARBA" id="ARBA00022832"/>
    </source>
</evidence>
<dbReference type="FunFam" id="3.40.50.720:FF:000209">
    <property type="entry name" value="Polyketide synthase Pks12"/>
    <property type="match status" value="1"/>
</dbReference>
<name>A0A0M3QT47_DROBS</name>
<evidence type="ECO:0000256" key="20">
    <source>
        <dbReference type="ARBA" id="ARBA00023098"/>
    </source>
</evidence>
<comment type="catalytic activity">
    <reaction evidence="56">
        <text>decanoyl-[ACP] + malonyl-[ACP] + H(+) = 3-oxododecanoyl-[ACP] + holo-[ACP] + CO2</text>
        <dbReference type="Rhea" id="RHEA:41868"/>
        <dbReference type="Rhea" id="RHEA-COMP:9623"/>
        <dbReference type="Rhea" id="RHEA-COMP:9640"/>
        <dbReference type="Rhea" id="RHEA-COMP:9641"/>
        <dbReference type="Rhea" id="RHEA-COMP:9685"/>
        <dbReference type="ChEBI" id="CHEBI:15378"/>
        <dbReference type="ChEBI" id="CHEBI:16526"/>
        <dbReference type="ChEBI" id="CHEBI:64479"/>
        <dbReference type="ChEBI" id="CHEBI:78449"/>
        <dbReference type="ChEBI" id="CHEBI:78468"/>
        <dbReference type="ChEBI" id="CHEBI:78469"/>
    </reaction>
    <physiologicalReaction direction="left-to-right" evidence="56">
        <dbReference type="Rhea" id="RHEA:41869"/>
    </physiologicalReaction>
</comment>
<dbReference type="InterPro" id="IPR020843">
    <property type="entry name" value="ER"/>
</dbReference>
<dbReference type="InterPro" id="IPR036291">
    <property type="entry name" value="NAD(P)-bd_dom_sf"/>
</dbReference>
<evidence type="ECO:0000256" key="62">
    <source>
        <dbReference type="ARBA" id="ARBA00049521"/>
    </source>
</evidence>
<keyword evidence="14" id="KW-0276">Fatty acid metabolism</keyword>
<evidence type="ECO:0000256" key="6">
    <source>
        <dbReference type="ARBA" id="ARBA00013191"/>
    </source>
</evidence>
<evidence type="ECO:0000256" key="16">
    <source>
        <dbReference type="ARBA" id="ARBA00022898"/>
    </source>
</evidence>
<evidence type="ECO:0000256" key="59">
    <source>
        <dbReference type="ARBA" id="ARBA00049414"/>
    </source>
</evidence>
<comment type="catalytic activity">
    <reaction evidence="41">
        <text>(2E)-hexadecenoyl-[ACP] + NADPH + H(+) = hexadecanoyl-[ACP] + NADP(+)</text>
        <dbReference type="Rhea" id="RHEA:41912"/>
        <dbReference type="Rhea" id="RHEA-COMP:9651"/>
        <dbReference type="Rhea" id="RHEA-COMP:9652"/>
        <dbReference type="ChEBI" id="CHEBI:15378"/>
        <dbReference type="ChEBI" id="CHEBI:57783"/>
        <dbReference type="ChEBI" id="CHEBI:58349"/>
        <dbReference type="ChEBI" id="CHEBI:78481"/>
        <dbReference type="ChEBI" id="CHEBI:78483"/>
    </reaction>
    <physiologicalReaction direction="left-to-right" evidence="41">
        <dbReference type="Rhea" id="RHEA:41913"/>
    </physiologicalReaction>
</comment>
<evidence type="ECO:0000256" key="42">
    <source>
        <dbReference type="ARBA" id="ARBA00047897"/>
    </source>
</evidence>
<evidence type="ECO:0000256" key="40">
    <source>
        <dbReference type="ARBA" id="ARBA00047578"/>
    </source>
</evidence>
<evidence type="ECO:0000256" key="3">
    <source>
        <dbReference type="ARBA" id="ARBA00012480"/>
    </source>
</evidence>
<comment type="catalytic activity">
    <reaction evidence="36">
        <text>a (3R)-hydroxyacyl-[ACP] + NADP(+) = a 3-oxoacyl-[ACP] + NADPH + H(+)</text>
        <dbReference type="Rhea" id="RHEA:17397"/>
        <dbReference type="Rhea" id="RHEA-COMP:9916"/>
        <dbReference type="Rhea" id="RHEA-COMP:9945"/>
        <dbReference type="ChEBI" id="CHEBI:15378"/>
        <dbReference type="ChEBI" id="CHEBI:57783"/>
        <dbReference type="ChEBI" id="CHEBI:58349"/>
        <dbReference type="ChEBI" id="CHEBI:78776"/>
        <dbReference type="ChEBI" id="CHEBI:78827"/>
        <dbReference type="EC" id="1.1.1.100"/>
    </reaction>
    <physiologicalReaction direction="right-to-left" evidence="36">
        <dbReference type="Rhea" id="RHEA:17399"/>
    </physiologicalReaction>
</comment>
<feature type="region of interest" description="C-terminal hotdog fold" evidence="64">
    <location>
        <begin position="1100"/>
        <end position="1230"/>
    </location>
</feature>
<dbReference type="FunFam" id="3.40.47.10:FF:000033">
    <property type="entry name" value="Fatty acid synthase"/>
    <property type="match status" value="1"/>
</dbReference>
<dbReference type="InterPro" id="IPR016036">
    <property type="entry name" value="Malonyl_transacylase_ACP-bd"/>
</dbReference>
<dbReference type="SMART" id="SM00822">
    <property type="entry name" value="PKS_KR"/>
    <property type="match status" value="1"/>
</dbReference>
<evidence type="ECO:0000256" key="52">
    <source>
        <dbReference type="ARBA" id="ARBA00048691"/>
    </source>
</evidence>
<evidence type="ECO:0000256" key="18">
    <source>
        <dbReference type="ARBA" id="ARBA00023002"/>
    </source>
</evidence>
<evidence type="ECO:0000256" key="11">
    <source>
        <dbReference type="ARBA" id="ARBA00022679"/>
    </source>
</evidence>